<feature type="compositionally biased region" description="Polar residues" evidence="1">
    <location>
        <begin position="58"/>
        <end position="70"/>
    </location>
</feature>
<feature type="compositionally biased region" description="Pro residues" evidence="1">
    <location>
        <begin position="18"/>
        <end position="28"/>
    </location>
</feature>
<feature type="compositionally biased region" description="Low complexity" evidence="1">
    <location>
        <begin position="29"/>
        <end position="41"/>
    </location>
</feature>
<protein>
    <submittedName>
        <fullName evidence="2">Uncharacterized protein</fullName>
    </submittedName>
</protein>
<gene>
    <name evidence="2" type="ORF">Cvel_14192</name>
</gene>
<sequence length="160" mass="17010">MEAQASASPSSSSALPSVLPPSLPPSAPAEPSEPSLAQAEALVREAGAAGGRPWSPSPAVSNRVSVDSGESPQPDFFVLFRSSMKGTILDPSSPGVLRTSGTVRQHTRAPSWGRRVKDPGPVFFNKKVKRLLGADGEPLGYNWKVKRPVFMTYHRGVYDA</sequence>
<feature type="region of interest" description="Disordered" evidence="1">
    <location>
        <begin position="1"/>
        <end position="70"/>
    </location>
</feature>
<organism evidence="2">
    <name type="scientific">Chromera velia CCMP2878</name>
    <dbReference type="NCBI Taxonomy" id="1169474"/>
    <lineage>
        <taxon>Eukaryota</taxon>
        <taxon>Sar</taxon>
        <taxon>Alveolata</taxon>
        <taxon>Colpodellida</taxon>
        <taxon>Chromeraceae</taxon>
        <taxon>Chromera</taxon>
    </lineage>
</organism>
<feature type="compositionally biased region" description="Low complexity" evidence="1">
    <location>
        <begin position="1"/>
        <end position="17"/>
    </location>
</feature>
<dbReference type="AlphaFoldDB" id="A0A0G4EXZ2"/>
<dbReference type="PhylomeDB" id="A0A0G4EXZ2"/>
<evidence type="ECO:0000256" key="1">
    <source>
        <dbReference type="SAM" id="MobiDB-lite"/>
    </source>
</evidence>
<accession>A0A0G4EXZ2</accession>
<dbReference type="EMBL" id="CDMZ01000001">
    <property type="protein sequence ID" value="CEM04189.1"/>
    <property type="molecule type" value="Genomic_DNA"/>
</dbReference>
<reference evidence="2" key="1">
    <citation type="submission" date="2014-11" db="EMBL/GenBank/DDBJ databases">
        <authorList>
            <person name="Otto D Thomas"/>
            <person name="Naeem Raeece"/>
        </authorList>
    </citation>
    <scope>NUCLEOTIDE SEQUENCE</scope>
</reference>
<dbReference type="VEuPathDB" id="CryptoDB:Cvel_14192"/>
<name>A0A0G4EXZ2_9ALVE</name>
<proteinExistence type="predicted"/>
<evidence type="ECO:0000313" key="2">
    <source>
        <dbReference type="EMBL" id="CEM04189.1"/>
    </source>
</evidence>